<dbReference type="WBParaSite" id="SPAL_0000706600.1">
    <property type="protein sequence ID" value="SPAL_0000706600.1"/>
    <property type="gene ID" value="SPAL_0000706600"/>
</dbReference>
<feature type="compositionally biased region" description="Basic and acidic residues" evidence="1">
    <location>
        <begin position="1059"/>
        <end position="1072"/>
    </location>
</feature>
<proteinExistence type="predicted"/>
<dbReference type="STRING" id="174720.A0A0N5BMC5"/>
<feature type="compositionally biased region" description="Polar residues" evidence="1">
    <location>
        <begin position="792"/>
        <end position="810"/>
    </location>
</feature>
<evidence type="ECO:0000313" key="2">
    <source>
        <dbReference type="Proteomes" id="UP000046392"/>
    </source>
</evidence>
<feature type="region of interest" description="Disordered" evidence="1">
    <location>
        <begin position="499"/>
        <end position="518"/>
    </location>
</feature>
<protein>
    <submittedName>
        <fullName evidence="3">MYND-type domain-containing protein</fullName>
    </submittedName>
</protein>
<reference evidence="3" key="1">
    <citation type="submission" date="2017-02" db="UniProtKB">
        <authorList>
            <consortium name="WormBaseParasite"/>
        </authorList>
    </citation>
    <scope>IDENTIFICATION</scope>
</reference>
<evidence type="ECO:0000256" key="1">
    <source>
        <dbReference type="SAM" id="MobiDB-lite"/>
    </source>
</evidence>
<feature type="region of interest" description="Disordered" evidence="1">
    <location>
        <begin position="1971"/>
        <end position="1994"/>
    </location>
</feature>
<organism evidence="2 3">
    <name type="scientific">Strongyloides papillosus</name>
    <name type="common">Intestinal threadworm</name>
    <dbReference type="NCBI Taxonomy" id="174720"/>
    <lineage>
        <taxon>Eukaryota</taxon>
        <taxon>Metazoa</taxon>
        <taxon>Ecdysozoa</taxon>
        <taxon>Nematoda</taxon>
        <taxon>Chromadorea</taxon>
        <taxon>Rhabditida</taxon>
        <taxon>Tylenchina</taxon>
        <taxon>Panagrolaimomorpha</taxon>
        <taxon>Strongyloidoidea</taxon>
        <taxon>Strongyloididae</taxon>
        <taxon>Strongyloides</taxon>
    </lineage>
</organism>
<accession>A0A0N5BMC5</accession>
<feature type="region of interest" description="Disordered" evidence="1">
    <location>
        <begin position="1059"/>
        <end position="1081"/>
    </location>
</feature>
<sequence length="1994" mass="219161">MAYFDFSYKEEVNFDDSFDKMSSKSKYEKVVGIYKRTPDRSKGFILGAKYILHFAKQFENLNIADFRAMILKSRAQYRAIPYKSEEDKKFLLFLYIELINHSKVMTICDFFKQIWSTNELHDYIPFFIYFGRIFACDCDYVNLKTLVDNAKIGLQEAFSGVKELVDFEDLVLKNAHLIPHKVDPPSRNIVFMFKSYEGASYEEVFMSRFKKMAVPPIAATVSSYYQSTEQKVKEEGSPLKCVSDVVAEENKENDTVMEFVDEVENSTSVNNTTLKSSSPLKDDYKKKVGDASNLEAVSFCTNISNKLASAFSETLPPQDVSVNNTTVLDETIPPPNFVTPARVSLKRDRKELVLMEEKLSQEKEFSVFEDDNMTRTQVYVDQTGDDEVLDDDLIRSPLRKKKIGCLKSQVKPSYNISVVVEEDDVVMEDLAQQPAEVVVNKAQESSPVVYKEATTSFNLEKTAGGDKADISNVVNINDRSNKGSVNSFEFKESYTIPTRAEEEAPSVAPQKNAPRPSLMMASTPCRGTEPLPMEECSFYHDLSVIKGDDDDKTITKVLGDESKCSLLSDNDVTLQNLSVESGLNILSSSKSKDAKGLLQANTERFPLDYSDSQVCESYGSVDLFEVIGDRDTTNSKIFSEDANESEKDFLFSSTVDKTVINNEQSLDDTIQPDDGGGMGIGNFGTNNEKSQINITMGGVDVSPKKIEEGCASNVSAMDTIVHHHELDKSSRNTIDEVGICKEGSVVVEEQVTPIVEPVLNVSHDKGYVEKDISESIDKDDKCSSPVDIKAQSLPQTPGNTSLSSSKFTNDMETPKVTTEDFMLESYNSRVNESCGSVDIFQVIGEGDKTTSETCKSDVSRDNRTHTQRSEFFLDSSTLDKTIIVNEPEMNKTLPPVSGDMEVCNLEKKEEIHVNNVSLVGDLNVYKQPEGECTSEVSKSDSTVKYSELDRSEMDVCKERSTVAEYQETSANRSTLNVSGNKACGEESLSKQLVNSDLNNQTLSNTSNTHIFSSPKSDNPIESTKVNDAQFVLESSSSKINESCGNADIFKAIGDGDRTASKVTDNDITKDDGVPSQSGGNVLDSYNSDKTTVVIESEINKTLPAVSNDMEICNVETTEEVHVNNTSHMVDVNVSTKQFEGNCTSEASKLDIATGCSELNKSNCMSGNEMEVCEEENLASEQQCTPKAESIFNVSEKEGRHENTYFGNLEGDVNRSSHINNDVTTQSVLDRSGTCLLSSQKSNIVIESTEVITGNPLFVSSPSQVNESDASVNHSQVYEVQNMPTEELANEGVTESNGISSNTVFGFGVIEEESLIDKDVVMEDINISTKKCGGECTPEVPKLDELVNSSMLNGSIAKPTDAMEICSEGDINNRKQETSEVKSLFDVSDNEGHDGGLFSSHIVQDGNNSLFINEDLKDQDLPNKSVHHLLSSPKSSDTMEAVNVSNQSILFNNSVHHANESYTNTSLLQASGIQNNSEVITISSGALGSNEVSSQRNESVLNSSCSSKTASFVEHRNEVGDMEIATEGSQINTDIDMEEGNVSSRKSEEVFTSETLQTHNIMCSSELEGEVNKFADENVSYDQHETSNVRSLFDTSIDKVNDNGLFSKDLGEDSLPECRSFAIQVSSQSTEVQILSSPRSGVILESSAVSTMNILFDSSTPRANESQNQVNPEGIDIDGNTTEHSVVSLQRNEDVLDKSCHNKTIGDNEHVSNKTVSMEVVDFKTNEEGSQVDNGIKDADISTKKIEEDVTSEIRNISESLITADYSKLNRSISKPEDEAKIHKEETISIGQRDISNSGSIFNISSNKENDESEPPEDGSSNIKYLLDKYGINLLSSPRSDNAVESPKVHNMSSLFDLSISHTNDGSSNVDFSHANENQVGTNLFDGNISDSSGIFSQRTEPVLSSTSLNNMAINDKGSDSTGTVLTVDDNKGYADFGINKEEHSIRRDILLDSTNRSIMKSEGGCTLSVPKSVDGMDIGKEGDASHEAQGTSRF</sequence>
<keyword evidence="2" id="KW-1185">Reference proteome</keyword>
<feature type="compositionally biased region" description="Basic and acidic residues" evidence="1">
    <location>
        <begin position="1977"/>
        <end position="1986"/>
    </location>
</feature>
<feature type="compositionally biased region" description="Basic and acidic residues" evidence="1">
    <location>
        <begin position="772"/>
        <end position="782"/>
    </location>
</feature>
<dbReference type="Proteomes" id="UP000046392">
    <property type="component" value="Unplaced"/>
</dbReference>
<evidence type="ECO:0000313" key="3">
    <source>
        <dbReference type="WBParaSite" id="SPAL_0000706600.1"/>
    </source>
</evidence>
<name>A0A0N5BMC5_STREA</name>
<feature type="region of interest" description="Disordered" evidence="1">
    <location>
        <begin position="1798"/>
        <end position="1822"/>
    </location>
</feature>
<feature type="region of interest" description="Disordered" evidence="1">
    <location>
        <begin position="772"/>
        <end position="810"/>
    </location>
</feature>